<dbReference type="Proteomes" id="UP000236634">
    <property type="component" value="Unassembled WGS sequence"/>
</dbReference>
<reference evidence="1 2" key="1">
    <citation type="submission" date="2017-03" db="EMBL/GenBank/DDBJ databases">
        <authorList>
            <person name="Afonso C.L."/>
            <person name="Miller P.J."/>
            <person name="Scott M.A."/>
            <person name="Spackman E."/>
            <person name="Goraichik I."/>
            <person name="Dimitrov K.M."/>
            <person name="Suarez D.L."/>
            <person name="Swayne D.E."/>
        </authorList>
    </citation>
    <scope>NUCLEOTIDE SEQUENCE [LARGE SCALE GENOMIC DNA]</scope>
    <source>
        <strain evidence="1 2">DNF00076</strain>
    </source>
</reference>
<gene>
    <name evidence="1" type="ORF">BFS16_00350</name>
</gene>
<sequence length="143" mass="17017">MNKKVQYQYILEECIETSDYTGSFKTDKEKIWLILAEFLNWSRTKELHRIRELPHEIGEWLRGLPSCCSVEFCDYNIVQIGKKWGFCKTKRQEGNFVKNWWDQCGLRIVELAKENGIRLSSVHPYIYGKTIQEQMSDDRDTQS</sequence>
<organism evidence="1 2">
    <name type="scientific">Hoylesella timonensis</name>
    <dbReference type="NCBI Taxonomy" id="386414"/>
    <lineage>
        <taxon>Bacteria</taxon>
        <taxon>Pseudomonadati</taxon>
        <taxon>Bacteroidota</taxon>
        <taxon>Bacteroidia</taxon>
        <taxon>Bacteroidales</taxon>
        <taxon>Prevotellaceae</taxon>
        <taxon>Hoylesella</taxon>
    </lineage>
</organism>
<protein>
    <submittedName>
        <fullName evidence="1">Uncharacterized protein</fullName>
    </submittedName>
</protein>
<proteinExistence type="predicted"/>
<accession>A0A2K0XPA1</accession>
<dbReference type="AlphaFoldDB" id="A0A2K0XPA1"/>
<comment type="caution">
    <text evidence="1">The sequence shown here is derived from an EMBL/GenBank/DDBJ whole genome shotgun (WGS) entry which is preliminary data.</text>
</comment>
<evidence type="ECO:0000313" key="1">
    <source>
        <dbReference type="EMBL" id="PNP96370.1"/>
    </source>
</evidence>
<dbReference type="EMBL" id="NBAX01000001">
    <property type="protein sequence ID" value="PNP96370.1"/>
    <property type="molecule type" value="Genomic_DNA"/>
</dbReference>
<evidence type="ECO:0000313" key="2">
    <source>
        <dbReference type="Proteomes" id="UP000236634"/>
    </source>
</evidence>
<dbReference type="RefSeq" id="WP_103002324.1">
    <property type="nucleotide sequence ID" value="NZ_NBAX01000001.1"/>
</dbReference>
<name>A0A2K0XPA1_9BACT</name>